<feature type="non-terminal residue" evidence="2">
    <location>
        <position position="245"/>
    </location>
</feature>
<proteinExistence type="predicted"/>
<feature type="compositionally biased region" description="Basic residues" evidence="1">
    <location>
        <begin position="134"/>
        <end position="167"/>
    </location>
</feature>
<dbReference type="EMBL" id="CADCSY010000059">
    <property type="protein sequence ID" value="CAA9233657.1"/>
    <property type="molecule type" value="Genomic_DNA"/>
</dbReference>
<protein>
    <submittedName>
        <fullName evidence="2">Pirin</fullName>
    </submittedName>
</protein>
<sequence length="245" mass="27194">EHHEQPAPSPGSGRRPGGTPLPHPGRVARLPPQLQLRAPPRPWQHRPRPPARQQRRPGPRRDGVRHPSAPGHGDRHLGAGGDPRAQGLRGEPGPPLPGPGAADERRHRHLALGDEQQRGGGRALRADVGAPRHGVGRSRLRAARHQRGARPGRPRAHRLRQGPRRSHLAPPGERRAVGRPTAAGPAGGRARRRPRPPVRRPWLRRVRRWPHRPRGGRRRAPHRRRRAPPRRRACGRRGPHLGDGL</sequence>
<feature type="compositionally biased region" description="Basic residues" evidence="1">
    <location>
        <begin position="189"/>
        <end position="239"/>
    </location>
</feature>
<name>A0A6J4HWJ1_9ACTN</name>
<dbReference type="AlphaFoldDB" id="A0A6J4HWJ1"/>
<feature type="compositionally biased region" description="Low complexity" evidence="1">
    <location>
        <begin position="10"/>
        <end position="20"/>
    </location>
</feature>
<reference evidence="2" key="1">
    <citation type="submission" date="2020-02" db="EMBL/GenBank/DDBJ databases">
        <authorList>
            <person name="Meier V. D."/>
        </authorList>
    </citation>
    <scope>NUCLEOTIDE SEQUENCE</scope>
    <source>
        <strain evidence="2">AVDCRST_MAG20</strain>
    </source>
</reference>
<evidence type="ECO:0000313" key="2">
    <source>
        <dbReference type="EMBL" id="CAA9233657.1"/>
    </source>
</evidence>
<feature type="non-terminal residue" evidence="2">
    <location>
        <position position="1"/>
    </location>
</feature>
<accession>A0A6J4HWJ1</accession>
<feature type="compositionally biased region" description="Low complexity" evidence="1">
    <location>
        <begin position="28"/>
        <end position="38"/>
    </location>
</feature>
<gene>
    <name evidence="2" type="ORF">AVDCRST_MAG20-1356</name>
</gene>
<feature type="compositionally biased region" description="Basic residues" evidence="1">
    <location>
        <begin position="43"/>
        <end position="58"/>
    </location>
</feature>
<organism evidence="2">
    <name type="scientific">uncultured Acidimicrobiales bacterium</name>
    <dbReference type="NCBI Taxonomy" id="310071"/>
    <lineage>
        <taxon>Bacteria</taxon>
        <taxon>Bacillati</taxon>
        <taxon>Actinomycetota</taxon>
        <taxon>Acidimicrobiia</taxon>
        <taxon>Acidimicrobiales</taxon>
        <taxon>environmental samples</taxon>
    </lineage>
</organism>
<feature type="region of interest" description="Disordered" evidence="1">
    <location>
        <begin position="1"/>
        <end position="245"/>
    </location>
</feature>
<evidence type="ECO:0000256" key="1">
    <source>
        <dbReference type="SAM" id="MobiDB-lite"/>
    </source>
</evidence>